<comment type="caution">
    <text evidence="3">The sequence shown here is derived from an EMBL/GenBank/DDBJ whole genome shotgun (WGS) entry which is preliminary data.</text>
</comment>
<dbReference type="PROSITE" id="PS00166">
    <property type="entry name" value="ENOYL_COA_HYDRATASE"/>
    <property type="match status" value="1"/>
</dbReference>
<dbReference type="Gene3D" id="1.10.12.10">
    <property type="entry name" value="Lyase 2-enoyl-coa Hydratase, Chain A, domain 2"/>
    <property type="match status" value="1"/>
</dbReference>
<comment type="similarity">
    <text evidence="1 2">Belongs to the enoyl-CoA hydratase/isomerase family.</text>
</comment>
<gene>
    <name evidence="3" type="ORF">CLH61_12050</name>
</gene>
<dbReference type="PANTHER" id="PTHR43459">
    <property type="entry name" value="ENOYL-COA HYDRATASE"/>
    <property type="match status" value="1"/>
</dbReference>
<dbReference type="CDD" id="cd06558">
    <property type="entry name" value="crotonase-like"/>
    <property type="match status" value="1"/>
</dbReference>
<name>A0A2G1UJ44_9GAMM</name>
<dbReference type="PANTHER" id="PTHR43459:SF1">
    <property type="entry name" value="EG:BACN32G11.4 PROTEIN"/>
    <property type="match status" value="1"/>
</dbReference>
<dbReference type="Pfam" id="PF00378">
    <property type="entry name" value="ECH_1"/>
    <property type="match status" value="1"/>
</dbReference>
<protein>
    <submittedName>
        <fullName evidence="3">Enoyl-CoA hydratase</fullName>
    </submittedName>
</protein>
<evidence type="ECO:0000256" key="1">
    <source>
        <dbReference type="ARBA" id="ARBA00005254"/>
    </source>
</evidence>
<dbReference type="EMBL" id="NTFH01000009">
    <property type="protein sequence ID" value="PHQ14497.1"/>
    <property type="molecule type" value="Genomic_DNA"/>
</dbReference>
<dbReference type="InterPro" id="IPR018376">
    <property type="entry name" value="Enoyl-CoA_hyd/isom_CS"/>
</dbReference>
<dbReference type="InterPro" id="IPR001753">
    <property type="entry name" value="Enoyl-CoA_hydra/iso"/>
</dbReference>
<accession>A0A2G1UJ44</accession>
<dbReference type="RefSeq" id="WP_099615002.1">
    <property type="nucleotide sequence ID" value="NZ_KZ319372.1"/>
</dbReference>
<evidence type="ECO:0000313" key="3">
    <source>
        <dbReference type="EMBL" id="PHQ14497.1"/>
    </source>
</evidence>
<sequence>MADLLHEINNHILTLTLNRPDRLNAMSNEMREEMLRLLTDQATNPDVRAIVIRANGRGFCTGADVQPDQILARRANIGEQVESGINQVIRKLTSLPVPVIAAVNGPAAGAGVSLALASDLMLVNRDAAFHVSFARIGAVMDGGSSWFLSRTIGARRTAALALTGGTFGAEEALTWGLAHKVVDNDQLWAEADKLAGQLANGPTTALGLIKKEIAMAATLDLSATLTLEAESQQVAFNTADFAEAIEARQHKRPPVFRGH</sequence>
<dbReference type="GO" id="GO:0003824">
    <property type="term" value="F:catalytic activity"/>
    <property type="evidence" value="ECO:0007669"/>
    <property type="project" value="InterPro"/>
</dbReference>
<evidence type="ECO:0000256" key="2">
    <source>
        <dbReference type="RuleBase" id="RU003707"/>
    </source>
</evidence>
<organism evidence="3 4">
    <name type="scientific">Marinobacter profundi</name>
    <dbReference type="NCBI Taxonomy" id="2666256"/>
    <lineage>
        <taxon>Bacteria</taxon>
        <taxon>Pseudomonadati</taxon>
        <taxon>Pseudomonadota</taxon>
        <taxon>Gammaproteobacteria</taxon>
        <taxon>Pseudomonadales</taxon>
        <taxon>Marinobacteraceae</taxon>
        <taxon>Marinobacter</taxon>
    </lineage>
</organism>
<keyword evidence="4" id="KW-1185">Reference proteome</keyword>
<proteinExistence type="inferred from homology"/>
<reference evidence="3 4" key="1">
    <citation type="submission" date="2017-09" db="EMBL/GenBank/DDBJ databases">
        <title>The draft genome sequences of Marinobacter sp. PWS21.</title>
        <authorList>
            <person name="Cao J."/>
        </authorList>
    </citation>
    <scope>NUCLEOTIDE SEQUENCE [LARGE SCALE GENOMIC DNA]</scope>
    <source>
        <strain evidence="3 4">PWS21</strain>
    </source>
</reference>
<dbReference type="SUPFAM" id="SSF52096">
    <property type="entry name" value="ClpP/crotonase"/>
    <property type="match status" value="1"/>
</dbReference>
<dbReference type="InterPro" id="IPR014748">
    <property type="entry name" value="Enoyl-CoA_hydra_C"/>
</dbReference>
<dbReference type="AlphaFoldDB" id="A0A2G1UJ44"/>
<dbReference type="InterPro" id="IPR029045">
    <property type="entry name" value="ClpP/crotonase-like_dom_sf"/>
</dbReference>
<dbReference type="Gene3D" id="3.90.226.10">
    <property type="entry name" value="2-enoyl-CoA Hydratase, Chain A, domain 1"/>
    <property type="match status" value="1"/>
</dbReference>
<dbReference type="Proteomes" id="UP000231409">
    <property type="component" value="Unassembled WGS sequence"/>
</dbReference>
<evidence type="ECO:0000313" key="4">
    <source>
        <dbReference type="Proteomes" id="UP000231409"/>
    </source>
</evidence>